<dbReference type="Proteomes" id="UP000030706">
    <property type="component" value="Unassembled WGS sequence"/>
</dbReference>
<evidence type="ECO:0000256" key="1">
    <source>
        <dbReference type="ARBA" id="ARBA00022737"/>
    </source>
</evidence>
<dbReference type="InterPro" id="IPR002110">
    <property type="entry name" value="Ankyrin_rpt"/>
</dbReference>
<dbReference type="SMART" id="SM00248">
    <property type="entry name" value="ANK"/>
    <property type="match status" value="2"/>
</dbReference>
<name>A0A074X3I6_AURPU</name>
<protein>
    <submittedName>
        <fullName evidence="4">Ankyrin</fullName>
    </submittedName>
</protein>
<dbReference type="EMBL" id="KL585032">
    <property type="protein sequence ID" value="KEQ78334.1"/>
    <property type="molecule type" value="Genomic_DNA"/>
</dbReference>
<feature type="repeat" description="ANK" evidence="3">
    <location>
        <begin position="29"/>
        <end position="61"/>
    </location>
</feature>
<dbReference type="HOGENOM" id="CLU_000134_45_5_1"/>
<evidence type="ECO:0000256" key="2">
    <source>
        <dbReference type="ARBA" id="ARBA00023043"/>
    </source>
</evidence>
<proteinExistence type="predicted"/>
<keyword evidence="2 3" id="KW-0040">ANK repeat</keyword>
<evidence type="ECO:0000313" key="4">
    <source>
        <dbReference type="EMBL" id="KEQ78334.1"/>
    </source>
</evidence>
<dbReference type="RefSeq" id="XP_029754521.1">
    <property type="nucleotide sequence ID" value="XM_029899567.1"/>
</dbReference>
<reference evidence="4 5" key="1">
    <citation type="journal article" date="2014" name="BMC Genomics">
        <title>Genome sequencing of four Aureobasidium pullulans varieties: biotechnological potential, stress tolerance, and description of new species.</title>
        <authorList>
            <person name="Gostin Ar C."/>
            <person name="Ohm R.A."/>
            <person name="Kogej T."/>
            <person name="Sonjak S."/>
            <person name="Turk M."/>
            <person name="Zajc J."/>
            <person name="Zalar P."/>
            <person name="Grube M."/>
            <person name="Sun H."/>
            <person name="Han J."/>
            <person name="Sharma A."/>
            <person name="Chiniquy J."/>
            <person name="Ngan C.Y."/>
            <person name="Lipzen A."/>
            <person name="Barry K."/>
            <person name="Grigoriev I.V."/>
            <person name="Gunde-Cimerman N."/>
        </authorList>
    </citation>
    <scope>NUCLEOTIDE SEQUENCE [LARGE SCALE GENOMIC DNA]</scope>
    <source>
        <strain evidence="4 5">EXF-150</strain>
    </source>
</reference>
<dbReference type="InterPro" id="IPR036770">
    <property type="entry name" value="Ankyrin_rpt-contain_sf"/>
</dbReference>
<dbReference type="Pfam" id="PF12796">
    <property type="entry name" value="Ank_2"/>
    <property type="match status" value="1"/>
</dbReference>
<dbReference type="OrthoDB" id="539213at2759"/>
<dbReference type="Gene3D" id="1.25.40.20">
    <property type="entry name" value="Ankyrin repeat-containing domain"/>
    <property type="match status" value="1"/>
</dbReference>
<feature type="non-terminal residue" evidence="4">
    <location>
        <position position="1"/>
    </location>
</feature>
<sequence length="70" mass="7951">LHMAIESRHEGIVRILLEEGVDINERNSEGSTALYMTIQKRQENMLQLLLKKGANVDIVDNKGRKLVHLA</sequence>
<gene>
    <name evidence="4" type="ORF">M438DRAFT_243360</name>
</gene>
<keyword evidence="1" id="KW-0677">Repeat</keyword>
<dbReference type="PROSITE" id="PS50297">
    <property type="entry name" value="ANK_REP_REGION"/>
    <property type="match status" value="2"/>
</dbReference>
<dbReference type="PROSITE" id="PS50088">
    <property type="entry name" value="ANK_REPEAT"/>
    <property type="match status" value="2"/>
</dbReference>
<dbReference type="GeneID" id="40741873"/>
<dbReference type="PANTHER" id="PTHR24198">
    <property type="entry name" value="ANKYRIN REPEAT AND PROTEIN KINASE DOMAIN-CONTAINING PROTEIN"/>
    <property type="match status" value="1"/>
</dbReference>
<dbReference type="SUPFAM" id="SSF48403">
    <property type="entry name" value="Ankyrin repeat"/>
    <property type="match status" value="1"/>
</dbReference>
<accession>A0A074X3I6</accession>
<keyword evidence="5" id="KW-1185">Reference proteome</keyword>
<feature type="repeat" description="ANK" evidence="3">
    <location>
        <begin position="1"/>
        <end position="28"/>
    </location>
</feature>
<dbReference type="STRING" id="1043002.A0A074X3I6"/>
<organism evidence="4 5">
    <name type="scientific">Aureobasidium pullulans EXF-150</name>
    <dbReference type="NCBI Taxonomy" id="1043002"/>
    <lineage>
        <taxon>Eukaryota</taxon>
        <taxon>Fungi</taxon>
        <taxon>Dikarya</taxon>
        <taxon>Ascomycota</taxon>
        <taxon>Pezizomycotina</taxon>
        <taxon>Dothideomycetes</taxon>
        <taxon>Dothideomycetidae</taxon>
        <taxon>Dothideales</taxon>
        <taxon>Saccotheciaceae</taxon>
        <taxon>Aureobasidium</taxon>
    </lineage>
</organism>
<dbReference type="PANTHER" id="PTHR24198:SF165">
    <property type="entry name" value="ANKYRIN REPEAT-CONTAINING PROTEIN-RELATED"/>
    <property type="match status" value="1"/>
</dbReference>
<dbReference type="AlphaFoldDB" id="A0A074X3I6"/>
<evidence type="ECO:0000256" key="3">
    <source>
        <dbReference type="PROSITE-ProRule" id="PRU00023"/>
    </source>
</evidence>
<feature type="non-terminal residue" evidence="4">
    <location>
        <position position="70"/>
    </location>
</feature>
<evidence type="ECO:0000313" key="5">
    <source>
        <dbReference type="Proteomes" id="UP000030706"/>
    </source>
</evidence>